<dbReference type="Pfam" id="PF01551">
    <property type="entry name" value="Peptidase_M23"/>
    <property type="match status" value="1"/>
</dbReference>
<accession>A0A2K8MAH6</accession>
<dbReference type="PANTHER" id="PTHR21666">
    <property type="entry name" value="PEPTIDASE-RELATED"/>
    <property type="match status" value="1"/>
</dbReference>
<dbReference type="InterPro" id="IPR011055">
    <property type="entry name" value="Dup_hybrid_motif"/>
</dbReference>
<dbReference type="PANTHER" id="PTHR21666:SF289">
    <property type="entry name" value="L-ALA--D-GLU ENDOPEPTIDASE"/>
    <property type="match status" value="1"/>
</dbReference>
<dbReference type="EMBL" id="CP024923">
    <property type="protein sequence ID" value="ATY30882.1"/>
    <property type="molecule type" value="Genomic_DNA"/>
</dbReference>
<dbReference type="InterPro" id="IPR050570">
    <property type="entry name" value="Cell_wall_metabolism_enzyme"/>
</dbReference>
<keyword evidence="4" id="KW-1185">Reference proteome</keyword>
<feature type="domain" description="M23ase beta-sheet core" evidence="2">
    <location>
        <begin position="87"/>
        <end position="181"/>
    </location>
</feature>
<dbReference type="KEGG" id="sphc:CVN68_01845"/>
<organism evidence="3 4">
    <name type="scientific">Sphingomonas psychrotolerans</name>
    <dbReference type="NCBI Taxonomy" id="1327635"/>
    <lineage>
        <taxon>Bacteria</taxon>
        <taxon>Pseudomonadati</taxon>
        <taxon>Pseudomonadota</taxon>
        <taxon>Alphaproteobacteria</taxon>
        <taxon>Sphingomonadales</taxon>
        <taxon>Sphingomonadaceae</taxon>
        <taxon>Sphingomonas</taxon>
    </lineage>
</organism>
<evidence type="ECO:0000256" key="1">
    <source>
        <dbReference type="ARBA" id="ARBA00022729"/>
    </source>
</evidence>
<proteinExistence type="predicted"/>
<protein>
    <recommendedName>
        <fullName evidence="2">M23ase beta-sheet core domain-containing protein</fullName>
    </recommendedName>
</protein>
<evidence type="ECO:0000313" key="3">
    <source>
        <dbReference type="EMBL" id="ATY30882.1"/>
    </source>
</evidence>
<dbReference type="InterPro" id="IPR016047">
    <property type="entry name" value="M23ase_b-sheet_dom"/>
</dbReference>
<evidence type="ECO:0000313" key="4">
    <source>
        <dbReference type="Proteomes" id="UP000229081"/>
    </source>
</evidence>
<dbReference type="CDD" id="cd12797">
    <property type="entry name" value="M23_peptidase"/>
    <property type="match status" value="1"/>
</dbReference>
<keyword evidence="1" id="KW-0732">Signal</keyword>
<dbReference type="SUPFAM" id="SSF51261">
    <property type="entry name" value="Duplicated hybrid motif"/>
    <property type="match status" value="1"/>
</dbReference>
<dbReference type="OrthoDB" id="9815245at2"/>
<dbReference type="AlphaFoldDB" id="A0A2K8MAH6"/>
<dbReference type="Proteomes" id="UP000229081">
    <property type="component" value="Chromosome"/>
</dbReference>
<dbReference type="Gene3D" id="2.70.70.10">
    <property type="entry name" value="Glucose Permease (Domain IIA)"/>
    <property type="match status" value="1"/>
</dbReference>
<dbReference type="GO" id="GO:0004222">
    <property type="term" value="F:metalloendopeptidase activity"/>
    <property type="evidence" value="ECO:0007669"/>
    <property type="project" value="TreeGrafter"/>
</dbReference>
<reference evidence="3 4" key="1">
    <citation type="submission" date="2017-11" db="EMBL/GenBank/DDBJ databases">
        <title>Complete genome sequence of Sphingomonas sp. Strain Cra20, a psychrotolerant potential plant growth promoting rhizobacteria.</title>
        <authorList>
            <person name="Luo Y."/>
        </authorList>
    </citation>
    <scope>NUCLEOTIDE SEQUENCE [LARGE SCALE GENOMIC DNA]</scope>
    <source>
        <strain evidence="3 4">Cra20</strain>
    </source>
</reference>
<gene>
    <name evidence="3" type="ORF">CVN68_01845</name>
</gene>
<evidence type="ECO:0000259" key="2">
    <source>
        <dbReference type="Pfam" id="PF01551"/>
    </source>
</evidence>
<sequence>MMPGLLPLHLALALLSSPDPGPVAPGITELPGGNSPIFRDRVVDATPAPTPRIEPEHRDPPAVRVVLPKLSSRFGRRGDPFRKTAAMHYGLDMPGPLGTPILASAPGVVRFAGRSGSYGEMVEIDHDGALSTRYAHLSRILVRPGARVERGQAVALMGSTGRSTGSHLHFEVRIGGRAVDPLPYLGPGALDPGAEAPASAKAWIAPDAPHISAFAQARAEQLQGRAF</sequence>
<name>A0A2K8MAH6_9SPHN</name>